<comment type="caution">
    <text evidence="3">The sequence shown here is derived from an EMBL/GenBank/DDBJ whole genome shotgun (WGS) entry which is preliminary data.</text>
</comment>
<name>A0ABT2G0G0_9CORY</name>
<dbReference type="Proteomes" id="UP001205965">
    <property type="component" value="Unassembled WGS sequence"/>
</dbReference>
<dbReference type="PANTHER" id="PTHR37017:SF11">
    <property type="entry name" value="ESTERASE_LIPASE_THIOESTERASE DOMAIN-CONTAINING PROTEIN"/>
    <property type="match status" value="1"/>
</dbReference>
<proteinExistence type="predicted"/>
<dbReference type="EMBL" id="JANWTC010000035">
    <property type="protein sequence ID" value="MCS5480987.1"/>
    <property type="molecule type" value="Genomic_DNA"/>
</dbReference>
<evidence type="ECO:0000256" key="1">
    <source>
        <dbReference type="SAM" id="MobiDB-lite"/>
    </source>
</evidence>
<feature type="domain" description="AB hydrolase-1" evidence="2">
    <location>
        <begin position="4"/>
        <end position="219"/>
    </location>
</feature>
<evidence type="ECO:0000313" key="3">
    <source>
        <dbReference type="EMBL" id="MCS5480987.1"/>
    </source>
</evidence>
<dbReference type="Pfam" id="PF12697">
    <property type="entry name" value="Abhydrolase_6"/>
    <property type="match status" value="1"/>
</dbReference>
<dbReference type="GO" id="GO:0016787">
    <property type="term" value="F:hydrolase activity"/>
    <property type="evidence" value="ECO:0007669"/>
    <property type="project" value="UniProtKB-KW"/>
</dbReference>
<dbReference type="Gene3D" id="3.40.50.1820">
    <property type="entry name" value="alpha/beta hydrolase"/>
    <property type="match status" value="1"/>
</dbReference>
<dbReference type="InterPro" id="IPR000073">
    <property type="entry name" value="AB_hydrolase_1"/>
</dbReference>
<dbReference type="RefSeq" id="WP_259429040.1">
    <property type="nucleotide sequence ID" value="NZ_JANWTC010000035.1"/>
</dbReference>
<protein>
    <submittedName>
        <fullName evidence="3">Alpha/beta hydrolase</fullName>
    </submittedName>
</protein>
<dbReference type="SUPFAM" id="SSF53474">
    <property type="entry name" value="alpha/beta-Hydrolases"/>
    <property type="match status" value="1"/>
</dbReference>
<feature type="compositionally biased region" description="Basic and acidic residues" evidence="1">
    <location>
        <begin position="110"/>
        <end position="125"/>
    </location>
</feature>
<dbReference type="PANTHER" id="PTHR37017">
    <property type="entry name" value="AB HYDROLASE-1 DOMAIN-CONTAINING PROTEIN-RELATED"/>
    <property type="match status" value="1"/>
</dbReference>
<sequence>MATFVLIHAAATDSSCWHLVSDAVRRRGHDVIAVDLPVDNDSADLSDYAATVLDAVGEYRDVVVVGHSFGGFTAPLVAHGLGANLLVMLQAQIPQPGETPGQWWSNTGHAEARRRQDEADGRDPDAPLDPLEIMLHDTPVTLAKEMLAHQRDQSATPFEKPWPLPEWPTIPTRVLVARDDRFFPLEFMRRITRERLRIEPDVMPGDHCPMLGHPEELANRLVAYWNEVR</sequence>
<evidence type="ECO:0000259" key="2">
    <source>
        <dbReference type="Pfam" id="PF12697"/>
    </source>
</evidence>
<accession>A0ABT2G0G0</accession>
<feature type="region of interest" description="Disordered" evidence="1">
    <location>
        <begin position="98"/>
        <end position="127"/>
    </location>
</feature>
<organism evidence="3 4">
    <name type="scientific">Corynebacterium lemuris</name>
    <dbReference type="NCBI Taxonomy" id="1859292"/>
    <lineage>
        <taxon>Bacteria</taxon>
        <taxon>Bacillati</taxon>
        <taxon>Actinomycetota</taxon>
        <taxon>Actinomycetes</taxon>
        <taxon>Mycobacteriales</taxon>
        <taxon>Corynebacteriaceae</taxon>
        <taxon>Corynebacterium</taxon>
    </lineage>
</organism>
<reference evidence="3 4" key="1">
    <citation type="submission" date="2022-08" db="EMBL/GenBank/DDBJ databases">
        <title>YIM 101645 draft genome.</title>
        <authorList>
            <person name="Chen X."/>
        </authorList>
    </citation>
    <scope>NUCLEOTIDE SEQUENCE [LARGE SCALE GENOMIC DNA]</scope>
    <source>
        <strain evidence="3 4">YIM 101645</strain>
    </source>
</reference>
<keyword evidence="3" id="KW-0378">Hydrolase</keyword>
<keyword evidence="4" id="KW-1185">Reference proteome</keyword>
<dbReference type="InterPro" id="IPR052897">
    <property type="entry name" value="Sec-Metab_Biosynth_Hydrolase"/>
</dbReference>
<evidence type="ECO:0000313" key="4">
    <source>
        <dbReference type="Proteomes" id="UP001205965"/>
    </source>
</evidence>
<gene>
    <name evidence="3" type="ORF">NYP18_15210</name>
</gene>
<dbReference type="InterPro" id="IPR029058">
    <property type="entry name" value="AB_hydrolase_fold"/>
</dbReference>